<keyword evidence="5 9" id="KW-0808">Transferase</keyword>
<evidence type="ECO:0000313" key="12">
    <source>
        <dbReference type="EMBL" id="PSJ40111.1"/>
    </source>
</evidence>
<dbReference type="Proteomes" id="UP000242181">
    <property type="component" value="Unassembled WGS sequence"/>
</dbReference>
<evidence type="ECO:0000256" key="5">
    <source>
        <dbReference type="ARBA" id="ARBA00022679"/>
    </source>
</evidence>
<dbReference type="PANTHER" id="PTHR10815">
    <property type="entry name" value="METHYLATED-DNA--PROTEIN-CYSTEINE METHYLTRANSFERASE"/>
    <property type="match status" value="1"/>
</dbReference>
<comment type="function">
    <text evidence="9">Involved in the cellular defense against the biological effects of O6-methylguanine (O6-MeG) and O4-methylthymine (O4-MeT) in DNA. Repairs the methylated nucleobase in DNA by stoichiometrically transferring the methyl group to a cysteine residue in the enzyme. This is a suicide reaction: the enzyme is irreversibly inactivated.</text>
</comment>
<dbReference type="RefSeq" id="WP_106453904.1">
    <property type="nucleotide sequence ID" value="NZ_PXYH01000016.1"/>
</dbReference>
<keyword evidence="7 9" id="KW-0234">DNA repair</keyword>
<dbReference type="HAMAP" id="MF_00772">
    <property type="entry name" value="OGT"/>
    <property type="match status" value="1"/>
</dbReference>
<dbReference type="EMBL" id="PXYH01000016">
    <property type="protein sequence ID" value="PSJ40111.1"/>
    <property type="molecule type" value="Genomic_DNA"/>
</dbReference>
<dbReference type="OrthoDB" id="9811249at2"/>
<keyword evidence="13" id="KW-1185">Reference proteome</keyword>
<evidence type="ECO:0000256" key="6">
    <source>
        <dbReference type="ARBA" id="ARBA00022763"/>
    </source>
</evidence>
<dbReference type="GO" id="GO:0005737">
    <property type="term" value="C:cytoplasm"/>
    <property type="evidence" value="ECO:0007669"/>
    <property type="project" value="UniProtKB-SubCell"/>
</dbReference>
<dbReference type="PROSITE" id="PS00374">
    <property type="entry name" value="MGMT"/>
    <property type="match status" value="1"/>
</dbReference>
<evidence type="ECO:0000256" key="7">
    <source>
        <dbReference type="ARBA" id="ARBA00023204"/>
    </source>
</evidence>
<comment type="similarity">
    <text evidence="2 9">Belongs to the MGMT family.</text>
</comment>
<comment type="catalytic activity">
    <reaction evidence="1 9">
        <text>a 4-O-methyl-thymidine in DNA + L-cysteinyl-[protein] = a thymidine in DNA + S-methyl-L-cysteinyl-[protein]</text>
        <dbReference type="Rhea" id="RHEA:53428"/>
        <dbReference type="Rhea" id="RHEA-COMP:10131"/>
        <dbReference type="Rhea" id="RHEA-COMP:10132"/>
        <dbReference type="Rhea" id="RHEA-COMP:13555"/>
        <dbReference type="Rhea" id="RHEA-COMP:13556"/>
        <dbReference type="ChEBI" id="CHEBI:29950"/>
        <dbReference type="ChEBI" id="CHEBI:82612"/>
        <dbReference type="ChEBI" id="CHEBI:137386"/>
        <dbReference type="ChEBI" id="CHEBI:137387"/>
        <dbReference type="EC" id="2.1.1.63"/>
    </reaction>
</comment>
<dbReference type="NCBIfam" id="TIGR00589">
    <property type="entry name" value="ogt"/>
    <property type="match status" value="1"/>
</dbReference>
<evidence type="ECO:0000259" key="11">
    <source>
        <dbReference type="Pfam" id="PF02870"/>
    </source>
</evidence>
<evidence type="ECO:0000256" key="1">
    <source>
        <dbReference type="ARBA" id="ARBA00001286"/>
    </source>
</evidence>
<dbReference type="GO" id="GO:0006307">
    <property type="term" value="P:DNA alkylation repair"/>
    <property type="evidence" value="ECO:0007669"/>
    <property type="project" value="UniProtKB-UniRule"/>
</dbReference>
<dbReference type="AlphaFoldDB" id="A0A2P7QQ70"/>
<dbReference type="CDD" id="cd06445">
    <property type="entry name" value="ATase"/>
    <property type="match status" value="1"/>
</dbReference>
<dbReference type="Pfam" id="PF02870">
    <property type="entry name" value="Methyltransf_1N"/>
    <property type="match status" value="1"/>
</dbReference>
<gene>
    <name evidence="12" type="ORF">C7I36_11770</name>
</gene>
<proteinExistence type="inferred from homology"/>
<dbReference type="InterPro" id="IPR036217">
    <property type="entry name" value="MethylDNA_cys_MeTrfase_DNAb"/>
</dbReference>
<accession>A0A2P7QQ70</accession>
<dbReference type="InterPro" id="IPR023546">
    <property type="entry name" value="MGMT"/>
</dbReference>
<name>A0A2P7QQ70_9GAMM</name>
<feature type="active site" description="Nucleophile; methyl group acceptor" evidence="9">
    <location>
        <position position="121"/>
    </location>
</feature>
<dbReference type="PANTHER" id="PTHR10815:SF5">
    <property type="entry name" value="METHYLATED-DNA--PROTEIN-CYSTEINE METHYLTRANSFERASE"/>
    <property type="match status" value="1"/>
</dbReference>
<dbReference type="GO" id="GO:0003908">
    <property type="term" value="F:methylated-DNA-[protein]-cysteine S-methyltransferase activity"/>
    <property type="evidence" value="ECO:0007669"/>
    <property type="project" value="UniProtKB-UniRule"/>
</dbReference>
<dbReference type="SUPFAM" id="SSF46767">
    <property type="entry name" value="Methylated DNA-protein cysteine methyltransferase, C-terminal domain"/>
    <property type="match status" value="1"/>
</dbReference>
<keyword evidence="3 9" id="KW-0963">Cytoplasm</keyword>
<evidence type="ECO:0000313" key="13">
    <source>
        <dbReference type="Proteomes" id="UP000242181"/>
    </source>
</evidence>
<dbReference type="GO" id="GO:0032259">
    <property type="term" value="P:methylation"/>
    <property type="evidence" value="ECO:0007669"/>
    <property type="project" value="UniProtKB-KW"/>
</dbReference>
<dbReference type="SUPFAM" id="SSF53155">
    <property type="entry name" value="Methylated DNA-protein cysteine methyltransferase domain"/>
    <property type="match status" value="1"/>
</dbReference>
<dbReference type="InterPro" id="IPR008332">
    <property type="entry name" value="MethylG_MeTrfase_N"/>
</dbReference>
<dbReference type="InterPro" id="IPR014048">
    <property type="entry name" value="MethylDNA_cys_MeTrfase_DNA-bd"/>
</dbReference>
<sequence>MHAILPSPLGPLYIAASDDAILEVDFLEDAAMAYCPPASPLLQDACDQLGAYFDGRLRQFNLPLAPRGTPFQQGVWRALQTIPHGEHRSYKDIALLIGNPAAVRAVGLANGRNPISIIIPCHRVIGASGKLVGYGGGLERKAWLLRHETTDMAGG</sequence>
<organism evidence="12 13">
    <name type="scientific">Zobellella taiwanensis</name>
    <dbReference type="NCBI Taxonomy" id="347535"/>
    <lineage>
        <taxon>Bacteria</taxon>
        <taxon>Pseudomonadati</taxon>
        <taxon>Pseudomonadota</taxon>
        <taxon>Gammaproteobacteria</taxon>
        <taxon>Aeromonadales</taxon>
        <taxon>Aeromonadaceae</taxon>
        <taxon>Zobellella</taxon>
    </lineage>
</organism>
<evidence type="ECO:0000256" key="4">
    <source>
        <dbReference type="ARBA" id="ARBA00022603"/>
    </source>
</evidence>
<evidence type="ECO:0000259" key="10">
    <source>
        <dbReference type="Pfam" id="PF01035"/>
    </source>
</evidence>
<reference evidence="12 13" key="1">
    <citation type="submission" date="2018-03" db="EMBL/GenBank/DDBJ databases">
        <title>The draft genome of Zobellella taiwanensis JCM 13381.</title>
        <authorList>
            <person name="Liu L."/>
            <person name="Li L."/>
            <person name="Wang T."/>
            <person name="Zhang X."/>
            <person name="Liang L."/>
        </authorList>
    </citation>
    <scope>NUCLEOTIDE SEQUENCE [LARGE SCALE GENOMIC DNA]</scope>
    <source>
        <strain evidence="12 13">JCM 13381</strain>
    </source>
</reference>
<keyword evidence="6 9" id="KW-0227">DNA damage</keyword>
<evidence type="ECO:0000256" key="9">
    <source>
        <dbReference type="HAMAP-Rule" id="MF_00772"/>
    </source>
</evidence>
<feature type="domain" description="Methylated-DNA-[protein]-cysteine S-methyltransferase DNA binding" evidence="10">
    <location>
        <begin position="70"/>
        <end position="149"/>
    </location>
</feature>
<dbReference type="InterPro" id="IPR036631">
    <property type="entry name" value="MGMT_N_sf"/>
</dbReference>
<evidence type="ECO:0000256" key="8">
    <source>
        <dbReference type="ARBA" id="ARBA00049348"/>
    </source>
</evidence>
<dbReference type="InterPro" id="IPR001497">
    <property type="entry name" value="MethylDNA_cys_MeTrfase_AS"/>
</dbReference>
<dbReference type="Pfam" id="PF01035">
    <property type="entry name" value="DNA_binding_1"/>
    <property type="match status" value="1"/>
</dbReference>
<feature type="domain" description="Methylguanine DNA methyltransferase ribonuclease-like" evidence="11">
    <location>
        <begin position="3"/>
        <end position="66"/>
    </location>
</feature>
<protein>
    <recommendedName>
        <fullName evidence="9">Methylated-DNA--protein-cysteine methyltransferase</fullName>
        <ecNumber evidence="9">2.1.1.63</ecNumber>
    </recommendedName>
    <alternativeName>
        <fullName evidence="9">6-O-methylguanine-DNA methyltransferase</fullName>
        <shortName evidence="9">MGMT</shortName>
    </alternativeName>
    <alternativeName>
        <fullName evidence="9">O-6-methylguanine-DNA-alkyltransferase</fullName>
    </alternativeName>
</protein>
<evidence type="ECO:0000256" key="2">
    <source>
        <dbReference type="ARBA" id="ARBA00008711"/>
    </source>
</evidence>
<dbReference type="FunFam" id="1.10.10.10:FF:000214">
    <property type="entry name" value="Methylated-DNA--protein-cysteine methyltransferase"/>
    <property type="match status" value="1"/>
</dbReference>
<dbReference type="Gene3D" id="3.30.160.70">
    <property type="entry name" value="Methylated DNA-protein cysteine methyltransferase domain"/>
    <property type="match status" value="1"/>
</dbReference>
<dbReference type="InterPro" id="IPR036388">
    <property type="entry name" value="WH-like_DNA-bd_sf"/>
</dbReference>
<dbReference type="Gene3D" id="1.10.10.10">
    <property type="entry name" value="Winged helix-like DNA-binding domain superfamily/Winged helix DNA-binding domain"/>
    <property type="match status" value="1"/>
</dbReference>
<evidence type="ECO:0000256" key="3">
    <source>
        <dbReference type="ARBA" id="ARBA00022490"/>
    </source>
</evidence>
<comment type="catalytic activity">
    <reaction evidence="8 9">
        <text>a 6-O-methyl-2'-deoxyguanosine in DNA + L-cysteinyl-[protein] = S-methyl-L-cysteinyl-[protein] + a 2'-deoxyguanosine in DNA</text>
        <dbReference type="Rhea" id="RHEA:24000"/>
        <dbReference type="Rhea" id="RHEA-COMP:10131"/>
        <dbReference type="Rhea" id="RHEA-COMP:10132"/>
        <dbReference type="Rhea" id="RHEA-COMP:11367"/>
        <dbReference type="Rhea" id="RHEA-COMP:11368"/>
        <dbReference type="ChEBI" id="CHEBI:29950"/>
        <dbReference type="ChEBI" id="CHEBI:82612"/>
        <dbReference type="ChEBI" id="CHEBI:85445"/>
        <dbReference type="ChEBI" id="CHEBI:85448"/>
        <dbReference type="EC" id="2.1.1.63"/>
    </reaction>
</comment>
<comment type="subcellular location">
    <subcellularLocation>
        <location evidence="9">Cytoplasm</location>
    </subcellularLocation>
</comment>
<keyword evidence="4 9" id="KW-0489">Methyltransferase</keyword>
<comment type="miscellaneous">
    <text evidence="9">This enzyme catalyzes only one turnover and therefore is not strictly catalytic. According to one definition, an enzyme is a biocatalyst that acts repeatedly and over many reaction cycles.</text>
</comment>
<comment type="caution">
    <text evidence="12">The sequence shown here is derived from an EMBL/GenBank/DDBJ whole genome shotgun (WGS) entry which is preliminary data.</text>
</comment>
<dbReference type="EC" id="2.1.1.63" evidence="9"/>